<dbReference type="PANTHER" id="PTHR35861:SF2">
    <property type="entry name" value="FELS-2 PROPHAGE PROTEIN"/>
    <property type="match status" value="1"/>
</dbReference>
<evidence type="ECO:0000256" key="3">
    <source>
        <dbReference type="ARBA" id="ARBA00022732"/>
    </source>
</evidence>
<evidence type="ECO:0000256" key="1">
    <source>
        <dbReference type="ARBA" id="ARBA00008005"/>
    </source>
</evidence>
<evidence type="ECO:0000256" key="6">
    <source>
        <dbReference type="ARBA" id="ARBA00023009"/>
    </source>
</evidence>
<dbReference type="PANTHER" id="PTHR35861">
    <property type="match status" value="1"/>
</dbReference>
<evidence type="ECO:0000256" key="7">
    <source>
        <dbReference type="ARBA" id="ARBA00023296"/>
    </source>
</evidence>
<keyword evidence="7" id="KW-1160">Virus entry into host cell</keyword>
<evidence type="ECO:0000256" key="5">
    <source>
        <dbReference type="ARBA" id="ARBA00023003"/>
    </source>
</evidence>
<dbReference type="Pfam" id="PF17482">
    <property type="entry name" value="Phage_sheath_1C"/>
    <property type="match status" value="1"/>
</dbReference>
<proteinExistence type="inferred from homology"/>
<protein>
    <submittedName>
        <fullName evidence="10">Phage tail sheath C-terminal domain containing protein</fullName>
    </submittedName>
</protein>
<dbReference type="InterPro" id="IPR020287">
    <property type="entry name" value="Tail_sheath_C"/>
</dbReference>
<dbReference type="GO" id="GO:0099000">
    <property type="term" value="P:symbiont genome ejection through host cell envelope, contractile tail mechanism"/>
    <property type="evidence" value="ECO:0007669"/>
    <property type="project" value="UniProtKB-KW"/>
</dbReference>
<dbReference type="EMBL" id="LR798231">
    <property type="protein sequence ID" value="CAB5209269.1"/>
    <property type="molecule type" value="Genomic_DNA"/>
</dbReference>
<dbReference type="InterPro" id="IPR052042">
    <property type="entry name" value="Tail_sheath_structural"/>
</dbReference>
<name>A0A6J7WEY6_9CAUD</name>
<dbReference type="GO" id="GO:0098027">
    <property type="term" value="C:virus tail, sheath"/>
    <property type="evidence" value="ECO:0007669"/>
    <property type="project" value="UniProtKB-KW"/>
</dbReference>
<dbReference type="Gene3D" id="3.40.50.11780">
    <property type="match status" value="1"/>
</dbReference>
<feature type="domain" description="Tail sheath protein C-terminal" evidence="8">
    <location>
        <begin position="987"/>
        <end position="1083"/>
    </location>
</feature>
<comment type="similarity">
    <text evidence="1">Belongs to the myoviridae tail sheath protein family.</text>
</comment>
<gene>
    <name evidence="10" type="ORF">UFOVP181_394</name>
    <name evidence="9" type="ORF">UFOVP57_245</name>
</gene>
<evidence type="ECO:0000256" key="4">
    <source>
        <dbReference type="ARBA" id="ARBA00022766"/>
    </source>
</evidence>
<keyword evidence="4" id="KW-1242">Viral contractile tail ejection system</keyword>
<dbReference type="EMBL" id="LR796187">
    <property type="protein sequence ID" value="CAB4125844.1"/>
    <property type="molecule type" value="Genomic_DNA"/>
</dbReference>
<keyword evidence="3" id="KW-1227">Viral tail protein</keyword>
<evidence type="ECO:0000256" key="2">
    <source>
        <dbReference type="ARBA" id="ARBA00022595"/>
    </source>
</evidence>
<keyword evidence="6" id="KW-1171">Viral genome ejection through host cell envelope</keyword>
<evidence type="ECO:0000259" key="8">
    <source>
        <dbReference type="Pfam" id="PF17482"/>
    </source>
</evidence>
<evidence type="ECO:0000313" key="10">
    <source>
        <dbReference type="EMBL" id="CAB5209269.1"/>
    </source>
</evidence>
<keyword evidence="5" id="KW-0946">Virion</keyword>
<evidence type="ECO:0000313" key="9">
    <source>
        <dbReference type="EMBL" id="CAB4125844.1"/>
    </source>
</evidence>
<accession>A0A6J7WEY6</accession>
<keyword evidence="5" id="KW-1229">Viral tail sheath protein</keyword>
<sequence length="1096" mass="117023">MATLSSPGVSVTVIDESFYTPAAPGTVPLIVVATAESKQNGAGTGTAPGTLQANAGQVYLLTSQKDLADTFGTPIFKTDANNNPIHAGEQNEYGLQAAYSYLGVSNRAYVVRADVNTSQLDASASAPAGAPADGQFWFDTASTHYGIFEWNSAAGTTTGGQTFTNAVPLVITDTTKVVDFLGQDYTPIPSLGSIGEYAVVAVSNLNKLWFKKPATDTSVGWVEVGSTEWIASRPTITGTDSPTSLSAGDTITINSVAISGDASISTLASHITTLLAPDITAAVIDAKLEIYSTGVDVEISGAGTKLADLGIVAGTYKAPALQVSKHTQVPLFKRSDLPLTVNGQATGSLWVKTTSPNLGADWIIKKYSSSTAAWTEQPAPLYPTNAAALAGIDQAGGGINLALGTIYVKYNDNEDEYDQFRPKSADFKIYARKSAGATIITSKTVQAGTFSAGSYTFTVSETIPGSADYTAPVDVTFSANGTAGDHNTLIAALQAALLNNTHVTAILDSSNRIVITHTEGGDIKLVDTDGNAVGTLFTAGTTSNFYVDPTGLADSYVATLWTASFDIASSADAPTTEPANGRLWYNSIMDEVDIMIHNGDTWVGYQDPSSPVYGTGDNATNPTGPIVSATKPKKQTDGSILVTGDLWVDTSSLENYPTLYRYNGDTKKWAIVDSSDQTTENGITFHDARWNTTGTTADASSIVDLLASNFLDPDAPDPAVYPRGMLLWNLRRSGFNVKKFVVDAIDVLARNHRFNNELMTDYYPNRWVSEAANQENGAGTFGRHAQRRVVIQALQALVNSNQQIRDEESRIFNLIACPGYPELIGEMISLNYDRGLTAFIVGDTPARLTPDATTLSNWGNNVAGAVEDNDQGLVSSDEYLGVFYPWGYTSDNIGNNIVVPPSHMMLRTIALSDNVSYPWFAPAGTRRGGITNATAVGYITSEGEFASVALNNGQRDTLASIKVNPLTFITGTGLVNYGQYTRAKNASALDRINVARLVIYLRRQFAQLAKPYVFEPNDKITRDEIKGAAESLLLELVGQRALYDYVVVCDTSNNTPSRIDKSELYLDVAIEPVKAVEFIYIPLRLKNTGEIKALGK</sequence>
<organism evidence="10">
    <name type="scientific">uncultured Caudovirales phage</name>
    <dbReference type="NCBI Taxonomy" id="2100421"/>
    <lineage>
        <taxon>Viruses</taxon>
        <taxon>Duplodnaviria</taxon>
        <taxon>Heunggongvirae</taxon>
        <taxon>Uroviricota</taxon>
        <taxon>Caudoviricetes</taxon>
        <taxon>Peduoviridae</taxon>
        <taxon>Maltschvirus</taxon>
        <taxon>Maltschvirus maltsch</taxon>
    </lineage>
</organism>
<keyword evidence="2" id="KW-1162">Viral penetration into host cytoplasm</keyword>
<reference evidence="10" key="1">
    <citation type="submission" date="2020-05" db="EMBL/GenBank/DDBJ databases">
        <authorList>
            <person name="Chiriac C."/>
            <person name="Salcher M."/>
            <person name="Ghai R."/>
            <person name="Kavagutti S V."/>
        </authorList>
    </citation>
    <scope>NUCLEOTIDE SEQUENCE</scope>
</reference>